<gene>
    <name evidence="8" type="ORF">WJX81_007219</name>
</gene>
<dbReference type="GO" id="GO:0009306">
    <property type="term" value="P:protein secretion"/>
    <property type="evidence" value="ECO:0007669"/>
    <property type="project" value="InterPro"/>
</dbReference>
<dbReference type="InterPro" id="IPR007452">
    <property type="entry name" value="TamB_C"/>
</dbReference>
<feature type="region of interest" description="Disordered" evidence="5">
    <location>
        <begin position="245"/>
        <end position="287"/>
    </location>
</feature>
<dbReference type="Proteomes" id="UP001445335">
    <property type="component" value="Unassembled WGS sequence"/>
</dbReference>
<keyword evidence="4 6" id="KW-0472">Membrane</keyword>
<evidence type="ECO:0000313" key="8">
    <source>
        <dbReference type="EMBL" id="KAK9840821.1"/>
    </source>
</evidence>
<comment type="caution">
    <text evidence="8">The sequence shown here is derived from an EMBL/GenBank/DDBJ whole genome shotgun (WGS) entry which is preliminary data.</text>
</comment>
<feature type="compositionally biased region" description="Low complexity" evidence="5">
    <location>
        <begin position="1117"/>
        <end position="1134"/>
    </location>
</feature>
<evidence type="ECO:0000313" key="9">
    <source>
        <dbReference type="Proteomes" id="UP001445335"/>
    </source>
</evidence>
<feature type="transmembrane region" description="Helical" evidence="6">
    <location>
        <begin position="109"/>
        <end position="131"/>
    </location>
</feature>
<feature type="region of interest" description="Disordered" evidence="5">
    <location>
        <begin position="1117"/>
        <end position="1149"/>
    </location>
</feature>
<reference evidence="8 9" key="1">
    <citation type="journal article" date="2024" name="Nat. Commun.">
        <title>Phylogenomics reveals the evolutionary origins of lichenization in chlorophyte algae.</title>
        <authorList>
            <person name="Puginier C."/>
            <person name="Libourel C."/>
            <person name="Otte J."/>
            <person name="Skaloud P."/>
            <person name="Haon M."/>
            <person name="Grisel S."/>
            <person name="Petersen M."/>
            <person name="Berrin J.G."/>
            <person name="Delaux P.M."/>
            <person name="Dal Grande F."/>
            <person name="Keller J."/>
        </authorList>
    </citation>
    <scope>NUCLEOTIDE SEQUENCE [LARGE SCALE GENOMIC DNA]</scope>
    <source>
        <strain evidence="8 9">SAG 245.80</strain>
    </source>
</reference>
<organism evidence="8 9">
    <name type="scientific">Elliptochloris bilobata</name>
    <dbReference type="NCBI Taxonomy" id="381761"/>
    <lineage>
        <taxon>Eukaryota</taxon>
        <taxon>Viridiplantae</taxon>
        <taxon>Chlorophyta</taxon>
        <taxon>core chlorophytes</taxon>
        <taxon>Trebouxiophyceae</taxon>
        <taxon>Trebouxiophyceae incertae sedis</taxon>
        <taxon>Elliptochloris clade</taxon>
        <taxon>Elliptochloris</taxon>
    </lineage>
</organism>
<evidence type="ECO:0000256" key="1">
    <source>
        <dbReference type="ARBA" id="ARBA00004167"/>
    </source>
</evidence>
<dbReference type="PANTHER" id="PTHR34457:SF3">
    <property type="entry name" value="PROTEIN TIC236, CHLOROPLASTIC"/>
    <property type="match status" value="1"/>
</dbReference>
<proteinExistence type="predicted"/>
<feature type="region of interest" description="Disordered" evidence="5">
    <location>
        <begin position="1175"/>
        <end position="1196"/>
    </location>
</feature>
<feature type="region of interest" description="Disordered" evidence="5">
    <location>
        <begin position="595"/>
        <end position="615"/>
    </location>
</feature>
<evidence type="ECO:0000259" key="7">
    <source>
        <dbReference type="Pfam" id="PF04357"/>
    </source>
</evidence>
<protein>
    <recommendedName>
        <fullName evidence="7">Translocation and assembly module TamB C-terminal domain-containing protein</fullName>
    </recommendedName>
</protein>
<comment type="subcellular location">
    <subcellularLocation>
        <location evidence="1">Membrane</location>
        <topology evidence="1">Single-pass membrane protein</topology>
    </subcellularLocation>
</comment>
<keyword evidence="3 6" id="KW-1133">Transmembrane helix</keyword>
<feature type="region of interest" description="Disordered" evidence="5">
    <location>
        <begin position="1676"/>
        <end position="1704"/>
    </location>
</feature>
<keyword evidence="9" id="KW-1185">Reference proteome</keyword>
<feature type="compositionally biased region" description="Basic and acidic residues" evidence="5">
    <location>
        <begin position="328"/>
        <end position="337"/>
    </location>
</feature>
<feature type="region of interest" description="Disordered" evidence="5">
    <location>
        <begin position="1039"/>
        <end position="1058"/>
    </location>
</feature>
<evidence type="ECO:0000256" key="6">
    <source>
        <dbReference type="SAM" id="Phobius"/>
    </source>
</evidence>
<evidence type="ECO:0000256" key="3">
    <source>
        <dbReference type="ARBA" id="ARBA00022989"/>
    </source>
</evidence>
<feature type="region of interest" description="Disordered" evidence="5">
    <location>
        <begin position="328"/>
        <end position="371"/>
    </location>
</feature>
<dbReference type="GO" id="GO:0005886">
    <property type="term" value="C:plasma membrane"/>
    <property type="evidence" value="ECO:0007669"/>
    <property type="project" value="InterPro"/>
</dbReference>
<keyword evidence="2 6" id="KW-0812">Transmembrane</keyword>
<accession>A0AAW1S5X4</accession>
<evidence type="ECO:0000256" key="4">
    <source>
        <dbReference type="ARBA" id="ARBA00023136"/>
    </source>
</evidence>
<feature type="region of interest" description="Disordered" evidence="5">
    <location>
        <begin position="483"/>
        <end position="515"/>
    </location>
</feature>
<feature type="domain" description="Translocation and assembly module TamB C-terminal" evidence="7">
    <location>
        <begin position="1840"/>
        <end position="2194"/>
    </location>
</feature>
<dbReference type="InterPro" id="IPR053022">
    <property type="entry name" value="Chloroplast_translocon_comp"/>
</dbReference>
<dbReference type="PANTHER" id="PTHR34457">
    <property type="entry name" value="EMBRYO DEFECTIVE 2410"/>
    <property type="match status" value="1"/>
</dbReference>
<name>A0AAW1S5X4_9CHLO</name>
<feature type="compositionally biased region" description="Low complexity" evidence="5">
    <location>
        <begin position="1687"/>
        <end position="1701"/>
    </location>
</feature>
<evidence type="ECO:0000256" key="5">
    <source>
        <dbReference type="SAM" id="MobiDB-lite"/>
    </source>
</evidence>
<feature type="compositionally biased region" description="Low complexity" evidence="5">
    <location>
        <begin position="549"/>
        <end position="559"/>
    </location>
</feature>
<evidence type="ECO:0000256" key="2">
    <source>
        <dbReference type="ARBA" id="ARBA00022692"/>
    </source>
</evidence>
<sequence>MVATLRPRLAPVCGVSAYGTGQFAAVTSGRRRRLQALREGWHTGTPLKGPAGVCRIGALRPHTRWAVRAVHGWPSAGVDAAEHAVQRLHAALATASRGLEAPRRALATWWVRAAVGFAMLLAAVTAAGNIWGVMALNRHVLPDAAGRASHVLQRRVELGRVRWVAPAGALGLGPLAAVGPVSVGSGAVEGSSAELPQVEVRVAALPSLLQRRVVLRLHAPNAQVKLVQADNFAWFGFPDDTEPSSREFVPGLSMPMPQKADAPGTRAELQPATAPPLQPGGNAAGVPPITAAKLMSKLSKAEAQRGLPPAPDSALNFRPAMGTELDLVPKNEREERQAGGVQGGEAARAGKAKAPRHTPATDARYGTVESGEPRYKPRLAAGASGGVRAWVAAKIDGVLRSWHPPAVALDRLTIRGGELEAFVTGEVQPRRVQDVNLTLSLGSDYKSLTLEVAGRAHKRGPSQNRCTMQSLTAMRHLRDAPSAPIVRSPSEAPALPNAAQQPGSGDGESQEEAPVFSSLKAAVVVGTRPEHWRSLAEAATSGARRKAEGGAAAKAASSAQDPQGAQPSADAHANSDAGSCGARVAVEEAKAQQRSWWVRHQRRDTPTPAQPTGGRVRVRVSCKGIGAADKYNGTDLQMAIWGEDLHAPLVERVLELPMDIYDGRLNGELRVRSHNAATWHFPSVSGHVRVADGAFHFWDAPDDFSRAKLSLVFEGDRLYLHHAQGNFGAVPVTVTGDLDLNPDTGQYRVSANVAHVEANDLRRTLGVRPPPLPVGGALRGVMHCTGPLEQPVFSGTAVATPPTPEEVAGMEDSNAKATLRDFPGTAGVYDLVPIASASAVFTLDTSTDIFLLHSLQAEPLSGGQLLGAGRLWVSPAAELDPRAVRIHMEGRGLPAEAIITRYLPKGTQLPAALVLGEASVRGRMKGSQLAPEISATWAAPAAGASGTAALSREATRFTCQAPALEASGTLFLRPPPLHAMKDVVTQAEATTLAQMQLEGADLDVNMRALDVLPLLAPERGALAGPQRLKLNGRAKFSGRLAAPATETGVTPTDKAAEKPGASFAGALTLENLRINQLKLARNLTGSLEVSRSSLQIHAKGSRPDEALDLDLALPFTPSQASQAPKDAPAAAAPQRPSPSPPQQQQPQHRSPLAGLADLLPVPRFAAQKLLPAGGASAASVTSGGGGAPEASGPSNGDGGGHFALRCGQLLISAEANARASRVECAVRGLRLDELEVASLRGEVGEASLALNLEQRQGRATVEVAGPRFSGLQGRSLSGAFRWERDVVRLERAVLEQAASRYEVQGEYVIPPNATIPLSAADMALVSGVAGGTTAAQRPAFEQSGSGRWRLQVNVPGADLGEILPAARLLSRATALTPTDYERAKALFLVGVDRAGLAAEELGKQLEALAQAAIPSSGRSGDEAAAVTAAAAVASGGQTGGSGAARGPLPGLQDLRGQWSGAIQAYGGGGGATAVEFNLRGRDWHWGAYELDQMVANGTSHSDEGLKLEEVALRAGDAQLLIRGALLGAAQDATVLLTDFPVALLQPLFRAMPALAHAAPAASAAGAGGSGNGGSLGGLVPSFVRNSNLRANTGAYTDSPVNGLLYVRGTVGGSAEVPEGELVVRLYEGAVGPTRLAQAQARAALDSRQRLTFSADLVPAEAGRHAGHMHVAGGLPLRPASAGSQQQGPALGAPLPTAPGAEAGDDADQLDVSVSVKDSGMRLVTALSHDVRWESGAAEVSLQVSGDMARPRVEGAAQLSKAALVCPWTRYPISNLSATVRLADNALKVEALDAHVGRRGRIRVKGHLPLTAPAPMLALPAPEGDGSAAAAKAGKESAPPAGIGVEAHGLELRVRNVYTGLFDASLKVRHSVMEPVVGGNMRFSRGVASLQPQAPPEPDGGAADTASEARHLLPAFSALARSDGLSRSLSRLDLLQQGEAQAGAAAAVGLRGLRISLGPELRAVYPVVLNMGLAGDVELGGAAAPGRLRVAGTLHLDGGEVNLVATQLVLERDYPNRLVFDPAHGLDPTLHLSLRGAQVRAVVQGRASAWQKNLILTPTKPGASEAGEALEAAEAARIFEGQLAGALVAEDGQLALSTLAASAAHGFMPRIQTQGQLGQARWRFVSAPSIPGLLSLDPSSDPSSLLASLTMGTEVEVQFGKSLQAAMARKLRDSDIATQWTLNYQLTSRLRMQFTLASASPYPRTLILNYSTSETPPPPIPR</sequence>
<feature type="region of interest" description="Disordered" evidence="5">
    <location>
        <begin position="537"/>
        <end position="580"/>
    </location>
</feature>
<dbReference type="EMBL" id="JALJOU010000012">
    <property type="protein sequence ID" value="KAK9840821.1"/>
    <property type="molecule type" value="Genomic_DNA"/>
</dbReference>
<dbReference type="Pfam" id="PF04357">
    <property type="entry name" value="TamB"/>
    <property type="match status" value="1"/>
</dbReference>